<dbReference type="GeneID" id="29078389"/>
<evidence type="ECO:0000313" key="2">
    <source>
        <dbReference type="EMBL" id="AON97387.1"/>
    </source>
</evidence>
<dbReference type="RefSeq" id="YP_009277942.1">
    <property type="nucleotide sequence ID" value="NC_031004.1"/>
</dbReference>
<name>A0A1C9EI04_9CAUD</name>
<evidence type="ECO:0000256" key="1">
    <source>
        <dbReference type="SAM" id="MobiDB-lite"/>
    </source>
</evidence>
<dbReference type="Proteomes" id="UP000201968">
    <property type="component" value="Segment"/>
</dbReference>
<dbReference type="KEGG" id="vg:29078389"/>
<dbReference type="EMBL" id="KX557282">
    <property type="protein sequence ID" value="AON97387.1"/>
    <property type="molecule type" value="Genomic_DNA"/>
</dbReference>
<dbReference type="InterPro" id="IPR021226">
    <property type="entry name" value="Phage_gene29"/>
</dbReference>
<gene>
    <name evidence="2" type="primary">24</name>
    <name evidence="2" type="ORF">SEA_NYCEIRAE_24</name>
</gene>
<reference evidence="3" key="1">
    <citation type="submission" date="2016-07" db="EMBL/GenBank/DDBJ databases">
        <authorList>
            <person name="Florea S."/>
            <person name="Webb J.S."/>
            <person name="Jaromczyk J."/>
            <person name="Schardl C.L."/>
        </authorList>
    </citation>
    <scope>NUCLEOTIDE SEQUENCE [LARGE SCALE GENOMIC DNA]</scope>
</reference>
<feature type="region of interest" description="Disordered" evidence="1">
    <location>
        <begin position="69"/>
        <end position="102"/>
    </location>
</feature>
<sequence>MTLSEIWRADQPPMTTPGTRPLHRFAEFFYDVPILEHGQSLHLTADSRDRLGRHCEAVGLLKAAPQQIKYWPPPRGHHQPGNTGFWVPIGTPDPPEMTTPDPALMTAEERDFWRNELKHYESQDYPGENS</sequence>
<keyword evidence="3" id="KW-1185">Reference proteome</keyword>
<organism evidence="2 3">
    <name type="scientific">Gordonia phage Nyceirae</name>
    <dbReference type="NCBI Taxonomy" id="1887651"/>
    <lineage>
        <taxon>Viruses</taxon>
        <taxon>Duplodnaviria</taxon>
        <taxon>Heunggongvirae</taxon>
        <taxon>Uroviricota</taxon>
        <taxon>Caudoviricetes</taxon>
        <taxon>Nyceiraevirus</taxon>
        <taxon>Nyceiraevirus nyceirae</taxon>
    </lineage>
</organism>
<proteinExistence type="predicted"/>
<dbReference type="Pfam" id="PF10910">
    <property type="entry name" value="Phage_gene29"/>
    <property type="match status" value="1"/>
</dbReference>
<evidence type="ECO:0000313" key="3">
    <source>
        <dbReference type="Proteomes" id="UP000201968"/>
    </source>
</evidence>
<accession>A0A1C9EI04</accession>
<protein>
    <submittedName>
        <fullName evidence="2">Minor tail protein</fullName>
    </submittedName>
</protein>